<keyword evidence="2" id="KW-1185">Reference proteome</keyword>
<dbReference type="AlphaFoldDB" id="A0A9X2FFN8"/>
<reference evidence="1" key="1">
    <citation type="submission" date="2022-06" db="EMBL/GenBank/DDBJ databases">
        <title>Aeoliella straminimaris, a novel planctomycete from sediments.</title>
        <authorList>
            <person name="Vitorino I.R."/>
            <person name="Lage O.M."/>
        </authorList>
    </citation>
    <scope>NUCLEOTIDE SEQUENCE</scope>
    <source>
        <strain evidence="1">ICT_H6.2</strain>
    </source>
</reference>
<dbReference type="SUPFAM" id="SSF53756">
    <property type="entry name" value="UDP-Glycosyltransferase/glycogen phosphorylase"/>
    <property type="match status" value="1"/>
</dbReference>
<evidence type="ECO:0000313" key="2">
    <source>
        <dbReference type="Proteomes" id="UP001155241"/>
    </source>
</evidence>
<gene>
    <name evidence="1" type="ORF">NG895_26165</name>
</gene>
<comment type="caution">
    <text evidence="1">The sequence shown here is derived from an EMBL/GenBank/DDBJ whole genome shotgun (WGS) entry which is preliminary data.</text>
</comment>
<dbReference type="Gene3D" id="3.40.50.2000">
    <property type="entry name" value="Glycogen Phosphorylase B"/>
    <property type="match status" value="2"/>
</dbReference>
<accession>A0A9X2FFN8</accession>
<organism evidence="1 2">
    <name type="scientific">Aeoliella straminimaris</name>
    <dbReference type="NCBI Taxonomy" id="2954799"/>
    <lineage>
        <taxon>Bacteria</taxon>
        <taxon>Pseudomonadati</taxon>
        <taxon>Planctomycetota</taxon>
        <taxon>Planctomycetia</taxon>
        <taxon>Pirellulales</taxon>
        <taxon>Lacipirellulaceae</taxon>
        <taxon>Aeoliella</taxon>
    </lineage>
</organism>
<dbReference type="RefSeq" id="WP_252855513.1">
    <property type="nucleotide sequence ID" value="NZ_JAMXLR010000092.1"/>
</dbReference>
<evidence type="ECO:0000313" key="1">
    <source>
        <dbReference type="EMBL" id="MCO6047403.1"/>
    </source>
</evidence>
<dbReference type="Proteomes" id="UP001155241">
    <property type="component" value="Unassembled WGS sequence"/>
</dbReference>
<dbReference type="EMBL" id="JAMXLR010000092">
    <property type="protein sequence ID" value="MCO6047403.1"/>
    <property type="molecule type" value="Genomic_DNA"/>
</dbReference>
<dbReference type="PANTHER" id="PTHR21015">
    <property type="entry name" value="UDP-N-ACETYLGLUCOSAMINE--N-ACETYLMURAMYL-(PENTAPEPTIDE) PYROPHOSPHORYL-UNDECAPRENOL N-ACETYLGLUCOSAMINE TRANSFERASE 1"/>
    <property type="match status" value="1"/>
</dbReference>
<dbReference type="Pfam" id="PF13528">
    <property type="entry name" value="Glyco_trans_1_3"/>
    <property type="match status" value="1"/>
</dbReference>
<proteinExistence type="predicted"/>
<sequence length="369" mass="41399">MSTIFYSIMGEGRGHAARARTIVEEMRSRHRIVLFTSHDALAFLSKQYGESSDVEVREIPGLKFHYSEKKLNLIKTINHGLGMWWNKEKLIAPLAEVVRDEKPDLVISDFEPLLARAAHRTNVPVLSFDHQHFLVAYDLSSLPSRLQWWAKSMSLAVWMFGIGQQKTVVSAFYKPPLRPGFEDVVQVGPLLRPTIRNRETTTGDFVLSYLRRQTPERVVDVLVDLGVPIRIYGLGPREPRGSAEFCEIDEDSFTEALVNCSAVIAASGNQLCGEALHLGKPMFAIPEGKHFEQCINASFVKELGAGDWAAVEEVKREQFEEFLADRETYRQNLTGRRAEFDGTPAAVAAIEEMLCQSGTSVTSESVVTR</sequence>
<dbReference type="PANTHER" id="PTHR21015:SF22">
    <property type="entry name" value="GLYCOSYLTRANSFERASE"/>
    <property type="match status" value="1"/>
</dbReference>
<protein>
    <submittedName>
        <fullName evidence="1">Teichoic acid biosynthesis protein</fullName>
    </submittedName>
</protein>
<dbReference type="GO" id="GO:0016757">
    <property type="term" value="F:glycosyltransferase activity"/>
    <property type="evidence" value="ECO:0007669"/>
    <property type="project" value="TreeGrafter"/>
</dbReference>
<name>A0A9X2FFN8_9BACT</name>